<accession>A0A1I1FSF1</accession>
<dbReference type="PROSITE" id="PS50885">
    <property type="entry name" value="HAMP"/>
    <property type="match status" value="1"/>
</dbReference>
<name>A0A1I1FSF1_9BACT</name>
<keyword evidence="2" id="KW-0812">Transmembrane</keyword>
<dbReference type="Gene3D" id="3.30.450.20">
    <property type="entry name" value="PAS domain"/>
    <property type="match status" value="4"/>
</dbReference>
<dbReference type="GO" id="GO:0016020">
    <property type="term" value="C:membrane"/>
    <property type="evidence" value="ECO:0007669"/>
    <property type="project" value="InterPro"/>
</dbReference>
<keyword evidence="2" id="KW-0472">Membrane</keyword>
<dbReference type="InterPro" id="IPR003018">
    <property type="entry name" value="GAF"/>
</dbReference>
<keyword evidence="1" id="KW-0175">Coiled coil</keyword>
<dbReference type="SMART" id="SM00091">
    <property type="entry name" value="PAS"/>
    <property type="match status" value="4"/>
</dbReference>
<dbReference type="NCBIfam" id="TIGR00229">
    <property type="entry name" value="sensory_box"/>
    <property type="match status" value="4"/>
</dbReference>
<feature type="domain" description="PAC" evidence="3">
    <location>
        <begin position="604"/>
        <end position="657"/>
    </location>
</feature>
<evidence type="ECO:0000259" key="3">
    <source>
        <dbReference type="PROSITE" id="PS50113"/>
    </source>
</evidence>
<feature type="coiled-coil region" evidence="1">
    <location>
        <begin position="659"/>
        <end position="693"/>
    </location>
</feature>
<evidence type="ECO:0000313" key="6">
    <source>
        <dbReference type="Proteomes" id="UP000199514"/>
    </source>
</evidence>
<feature type="coiled-coil region" evidence="1">
    <location>
        <begin position="811"/>
        <end position="859"/>
    </location>
</feature>
<protein>
    <submittedName>
        <fullName evidence="5">PAS domain S-box-containing protein</fullName>
    </submittedName>
</protein>
<dbReference type="InterPro" id="IPR052155">
    <property type="entry name" value="Biofilm_reg_signaling"/>
</dbReference>
<dbReference type="InterPro" id="IPR001610">
    <property type="entry name" value="PAC"/>
</dbReference>
<dbReference type="SMART" id="SM00065">
    <property type="entry name" value="GAF"/>
    <property type="match status" value="1"/>
</dbReference>
<evidence type="ECO:0000313" key="5">
    <source>
        <dbReference type="EMBL" id="SFB99920.1"/>
    </source>
</evidence>
<dbReference type="InterPro" id="IPR035965">
    <property type="entry name" value="PAS-like_dom_sf"/>
</dbReference>
<dbReference type="Pfam" id="PF13185">
    <property type="entry name" value="GAF_2"/>
    <property type="match status" value="1"/>
</dbReference>
<dbReference type="Pfam" id="PF08448">
    <property type="entry name" value="PAS_4"/>
    <property type="match status" value="4"/>
</dbReference>
<dbReference type="STRING" id="927664.SAMN05421780_102230"/>
<dbReference type="GO" id="GO:0007165">
    <property type="term" value="P:signal transduction"/>
    <property type="evidence" value="ECO:0007669"/>
    <property type="project" value="InterPro"/>
</dbReference>
<dbReference type="PANTHER" id="PTHR44757:SF2">
    <property type="entry name" value="BIOFILM ARCHITECTURE MAINTENANCE PROTEIN MBAA"/>
    <property type="match status" value="1"/>
</dbReference>
<proteinExistence type="predicted"/>
<dbReference type="InterPro" id="IPR003660">
    <property type="entry name" value="HAMP_dom"/>
</dbReference>
<feature type="coiled-coil region" evidence="1">
    <location>
        <begin position="481"/>
        <end position="532"/>
    </location>
</feature>
<dbReference type="Gene3D" id="6.10.340.10">
    <property type="match status" value="1"/>
</dbReference>
<dbReference type="PROSITE" id="PS50113">
    <property type="entry name" value="PAC"/>
    <property type="match status" value="3"/>
</dbReference>
<feature type="domain" description="PAC" evidence="3">
    <location>
        <begin position="764"/>
        <end position="816"/>
    </location>
</feature>
<dbReference type="PANTHER" id="PTHR44757">
    <property type="entry name" value="DIGUANYLATE CYCLASE DGCP"/>
    <property type="match status" value="1"/>
</dbReference>
<dbReference type="EMBL" id="FOLE01000002">
    <property type="protein sequence ID" value="SFB99920.1"/>
    <property type="molecule type" value="Genomic_DNA"/>
</dbReference>
<feature type="transmembrane region" description="Helical" evidence="2">
    <location>
        <begin position="198"/>
        <end position="221"/>
    </location>
</feature>
<feature type="transmembrane region" description="Helical" evidence="2">
    <location>
        <begin position="14"/>
        <end position="35"/>
    </location>
</feature>
<sequence>MAKILQNLKTKQKLTLQGLFGISGLIVSFFVFFAMQHEQESRQKKLENYANINESITNVRTYYNILRGDIFAFFILDPVEEKDQIIQTQTHYNKAVNDLIQAQKTIESVSGSDEDLHKSAQEFIETSNKLLTYCQNNSSKIIELRHEEDSSYLVIKNQLVRDFQPLFDKLADKQSTLFSQIETRRQQANNDLIKINKYGILIILSIIVVTGLILFGLSHYIGEQIAAPVIKVKDILEKIAVGQLPKVEIDAANNEVSQMTNSLHILVDELENLRQFTNEVGSGNFDKEVVIFQNQGEIASSLYGMKVNLKKASEVERIQNWTASGLAELGKILRKNYDTSADLYNEVLSYLVRYLKANQGSFFIVEDQVNNTQLELVACWAYNRKKFVQKTLNIGEGLVGQVYLERDIIYMTQIPDNYIKITSGLGEATPKHLFIFPLINNDKVQGVIELASFNKIEDYQQDFLKQFADVMASEIIAEKVNTRTTKLLKQSQEQAEEMRAQEEELRQNMEEMQATQEEVQRKGKEIEKILAESNSILEGISMTMIVAELSVEGNFISTNENFNKVLKFPPAAIIGKHHVAMVPPERKNSEAYEQNWATMRAGKSVMGVYLYKTALGEMVWFNAVYSPVFDENNNVQKIMLFATDVTAQKAKEAEVDVLLQTSVAQEEELRQSMEELAANQENIQRLFNEVQNKERYLHELINSSSDSIMVVDTEYKLLSFNNTLRNSYTGIEVTEGTNIFDLLPPAEHTNYKATYDRSLKKGEKFSETTHYQMDGINAYFFAQYTPLYDQNNEIMAVSVFAKDISEMVIAKQNAENIAAQFESQNKALEEQQAQLHLSMEELSANQENIEGLLNDVQSKERYLHELINSSTDSVTVIDTNYKLLTFNNTLKNAFVGIDVKEGMSIFDLIVPTEHTKYKATYDRCIKDGERFSDTVSFQIDGFHAYYFVQYTPLYDQNGEVMAVSIFSKDVSEMVIAKQNAENIAAQFESQNKALEEQQAQLHLSMEELSANQENIEGLFKDLQDKESYLHELINASNDSIMVIDQNYNLKTFNNALVQAYQGLEVKEGKSVLELLPAADHEAYKATYDRVLKAGETFSETTHLQMDKIDAYFTAKYTPIRNTDNQIIAVAIIAKDVSELERCKQKNQELKLALGESNTK</sequence>
<dbReference type="InterPro" id="IPR000700">
    <property type="entry name" value="PAS-assoc_C"/>
</dbReference>
<dbReference type="InterPro" id="IPR029016">
    <property type="entry name" value="GAF-like_dom_sf"/>
</dbReference>
<evidence type="ECO:0000256" key="2">
    <source>
        <dbReference type="SAM" id="Phobius"/>
    </source>
</evidence>
<dbReference type="InterPro" id="IPR000014">
    <property type="entry name" value="PAS"/>
</dbReference>
<dbReference type="SUPFAM" id="SSF55781">
    <property type="entry name" value="GAF domain-like"/>
    <property type="match status" value="1"/>
</dbReference>
<feature type="domain" description="HAMP" evidence="4">
    <location>
        <begin position="223"/>
        <end position="275"/>
    </location>
</feature>
<gene>
    <name evidence="5" type="ORF">SAMN05421780_102230</name>
</gene>
<feature type="coiled-coil region" evidence="1">
    <location>
        <begin position="977"/>
        <end position="1025"/>
    </location>
</feature>
<dbReference type="InterPro" id="IPR013656">
    <property type="entry name" value="PAS_4"/>
</dbReference>
<organism evidence="5 6">
    <name type="scientific">Flexibacter flexilis DSM 6793</name>
    <dbReference type="NCBI Taxonomy" id="927664"/>
    <lineage>
        <taxon>Bacteria</taxon>
        <taxon>Pseudomonadati</taxon>
        <taxon>Bacteroidota</taxon>
        <taxon>Cytophagia</taxon>
        <taxon>Cytophagales</taxon>
        <taxon>Flexibacteraceae</taxon>
        <taxon>Flexibacter</taxon>
    </lineage>
</organism>
<dbReference type="AlphaFoldDB" id="A0A1I1FSF1"/>
<keyword evidence="6" id="KW-1185">Reference proteome</keyword>
<evidence type="ECO:0000256" key="1">
    <source>
        <dbReference type="SAM" id="Coils"/>
    </source>
</evidence>
<dbReference type="CDD" id="cd00130">
    <property type="entry name" value="PAS"/>
    <property type="match status" value="4"/>
</dbReference>
<evidence type="ECO:0000259" key="4">
    <source>
        <dbReference type="PROSITE" id="PS50885"/>
    </source>
</evidence>
<reference evidence="5 6" key="1">
    <citation type="submission" date="2016-10" db="EMBL/GenBank/DDBJ databases">
        <authorList>
            <person name="de Groot N.N."/>
        </authorList>
    </citation>
    <scope>NUCLEOTIDE SEQUENCE [LARGE SCALE GENOMIC DNA]</scope>
    <source>
        <strain evidence="5 6">DSM 6793</strain>
    </source>
</reference>
<keyword evidence="2" id="KW-1133">Transmembrane helix</keyword>
<dbReference type="OrthoDB" id="9808408at2"/>
<feature type="domain" description="PAC" evidence="3">
    <location>
        <begin position="930"/>
        <end position="982"/>
    </location>
</feature>
<dbReference type="Proteomes" id="UP000199514">
    <property type="component" value="Unassembled WGS sequence"/>
</dbReference>
<dbReference type="SMART" id="SM00086">
    <property type="entry name" value="PAC"/>
    <property type="match status" value="2"/>
</dbReference>
<dbReference type="Gene3D" id="3.30.450.40">
    <property type="match status" value="1"/>
</dbReference>
<dbReference type="SUPFAM" id="SSF55785">
    <property type="entry name" value="PYP-like sensor domain (PAS domain)"/>
    <property type="match status" value="4"/>
</dbReference>
<dbReference type="RefSeq" id="WP_091508545.1">
    <property type="nucleotide sequence ID" value="NZ_FOLE01000002.1"/>
</dbReference>